<evidence type="ECO:0000313" key="2">
    <source>
        <dbReference type="Proteomes" id="UP000823775"/>
    </source>
</evidence>
<dbReference type="EMBL" id="JACEIK010001937">
    <property type="protein sequence ID" value="MCD7473213.1"/>
    <property type="molecule type" value="Genomic_DNA"/>
</dbReference>
<dbReference type="Proteomes" id="UP000823775">
    <property type="component" value="Unassembled WGS sequence"/>
</dbReference>
<sequence length="157" mass="17223">MTDFSVLQKDMDELKSMELDFLLMDPLMGESPAEIVALVAPHPVVLLRGKGSYESAGDSLDDKEENDIDEDILWSERSRKEKSMVGTNGTALNLEGTMETEGVSHATATPHHETPLPSILLLDMHFLYDPLSAPAEGTIRLFMSTDTATTNPPYQGT</sequence>
<name>A0ABS8TPT0_DATST</name>
<accession>A0ABS8TPT0</accession>
<proteinExistence type="predicted"/>
<evidence type="ECO:0000313" key="1">
    <source>
        <dbReference type="EMBL" id="MCD7473213.1"/>
    </source>
</evidence>
<keyword evidence="2" id="KW-1185">Reference proteome</keyword>
<organism evidence="1 2">
    <name type="scientific">Datura stramonium</name>
    <name type="common">Jimsonweed</name>
    <name type="synonym">Common thornapple</name>
    <dbReference type="NCBI Taxonomy" id="4076"/>
    <lineage>
        <taxon>Eukaryota</taxon>
        <taxon>Viridiplantae</taxon>
        <taxon>Streptophyta</taxon>
        <taxon>Embryophyta</taxon>
        <taxon>Tracheophyta</taxon>
        <taxon>Spermatophyta</taxon>
        <taxon>Magnoliopsida</taxon>
        <taxon>eudicotyledons</taxon>
        <taxon>Gunneridae</taxon>
        <taxon>Pentapetalae</taxon>
        <taxon>asterids</taxon>
        <taxon>lamiids</taxon>
        <taxon>Solanales</taxon>
        <taxon>Solanaceae</taxon>
        <taxon>Solanoideae</taxon>
        <taxon>Datureae</taxon>
        <taxon>Datura</taxon>
    </lineage>
</organism>
<gene>
    <name evidence="1" type="ORF">HAX54_014872</name>
</gene>
<reference evidence="1 2" key="1">
    <citation type="journal article" date="2021" name="BMC Genomics">
        <title>Datura genome reveals duplications of psychoactive alkaloid biosynthetic genes and high mutation rate following tissue culture.</title>
        <authorList>
            <person name="Rajewski A."/>
            <person name="Carter-House D."/>
            <person name="Stajich J."/>
            <person name="Litt A."/>
        </authorList>
    </citation>
    <scope>NUCLEOTIDE SEQUENCE [LARGE SCALE GENOMIC DNA]</scope>
    <source>
        <strain evidence="1">AR-01</strain>
    </source>
</reference>
<comment type="caution">
    <text evidence="1">The sequence shown here is derived from an EMBL/GenBank/DDBJ whole genome shotgun (WGS) entry which is preliminary data.</text>
</comment>
<protein>
    <submittedName>
        <fullName evidence="1">Uncharacterized protein</fullName>
    </submittedName>
</protein>